<sequence length="95" mass="10934">MRTLLVLWLAPLAIFWSWYFLSLNDASDLVFSRALHDHVFGVYGEMLGIDPVAIPPMIAKALLVDSLILGAIIAFRRRRRIADWWRQRRSAEPVA</sequence>
<evidence type="ECO:0000313" key="3">
    <source>
        <dbReference type="Proteomes" id="UP000588647"/>
    </source>
</evidence>
<reference evidence="2 3" key="1">
    <citation type="submission" date="2020-08" db="EMBL/GenBank/DDBJ databases">
        <title>Genomic Encyclopedia of Type Strains, Phase IV (KMG-IV): sequencing the most valuable type-strain genomes for metagenomic binning, comparative biology and taxonomic classification.</title>
        <authorList>
            <person name="Goeker M."/>
        </authorList>
    </citation>
    <scope>NUCLEOTIDE SEQUENCE [LARGE SCALE GENOMIC DNA]</scope>
    <source>
        <strain evidence="2 3">DSM 103570</strain>
    </source>
</reference>
<keyword evidence="1" id="KW-1133">Transmembrane helix</keyword>
<evidence type="ECO:0000313" key="2">
    <source>
        <dbReference type="EMBL" id="MBB4001677.1"/>
    </source>
</evidence>
<name>A0A7W6HAQ5_9HYPH</name>
<keyword evidence="1" id="KW-0812">Transmembrane</keyword>
<keyword evidence="3" id="KW-1185">Reference proteome</keyword>
<accession>A0A7W6HAQ5</accession>
<dbReference type="RefSeq" id="WP_183206176.1">
    <property type="nucleotide sequence ID" value="NZ_JAAAMM010000001.1"/>
</dbReference>
<dbReference type="Proteomes" id="UP000588647">
    <property type="component" value="Unassembled WGS sequence"/>
</dbReference>
<protein>
    <submittedName>
        <fullName evidence="2">Uncharacterized protein</fullName>
    </submittedName>
</protein>
<gene>
    <name evidence="2" type="ORF">GGR03_000724</name>
</gene>
<organism evidence="2 3">
    <name type="scientific">Aurantimonas endophytica</name>
    <dbReference type="NCBI Taxonomy" id="1522175"/>
    <lineage>
        <taxon>Bacteria</taxon>
        <taxon>Pseudomonadati</taxon>
        <taxon>Pseudomonadota</taxon>
        <taxon>Alphaproteobacteria</taxon>
        <taxon>Hyphomicrobiales</taxon>
        <taxon>Aurantimonadaceae</taxon>
        <taxon>Aurantimonas</taxon>
    </lineage>
</organism>
<dbReference type="InterPro" id="IPR046087">
    <property type="entry name" value="DUF6105"/>
</dbReference>
<proteinExistence type="predicted"/>
<dbReference type="Pfam" id="PF19600">
    <property type="entry name" value="DUF6105"/>
    <property type="match status" value="1"/>
</dbReference>
<dbReference type="EMBL" id="JACIEM010000001">
    <property type="protein sequence ID" value="MBB4001677.1"/>
    <property type="molecule type" value="Genomic_DNA"/>
</dbReference>
<comment type="caution">
    <text evidence="2">The sequence shown here is derived from an EMBL/GenBank/DDBJ whole genome shotgun (WGS) entry which is preliminary data.</text>
</comment>
<keyword evidence="1" id="KW-0472">Membrane</keyword>
<feature type="transmembrane region" description="Helical" evidence="1">
    <location>
        <begin position="53"/>
        <end position="75"/>
    </location>
</feature>
<evidence type="ECO:0000256" key="1">
    <source>
        <dbReference type="SAM" id="Phobius"/>
    </source>
</evidence>
<dbReference type="AlphaFoldDB" id="A0A7W6HAQ5"/>